<feature type="domain" description="BD-FAE-like" evidence="2">
    <location>
        <begin position="30"/>
        <end position="246"/>
    </location>
</feature>
<dbReference type="Proteomes" id="UP000324497">
    <property type="component" value="Chromosome"/>
</dbReference>
<keyword evidence="1" id="KW-0378">Hydrolase</keyword>
<sequence>MLEVTRRLNDRASLTLYMLDREISYQVFKDHPTLIVCPGGSYLFRAKKESEPIALTFLARGYNVVLLNYTTYFAKRVDLKSDQPKTDPQSHYPRQLSELVQALKVLKELSAEYKIDLTRLFLLGFSAGGHLAASYAVHWNDHQYLNKIGIDANDCLKLQGLLLAYPMLTGELGDVIRHGQKNASIMEQLPYLNSAIYGCQQPTQAQKDELNLVQQVNANVPPTFLWQSLQDEVTSVEDSLEWVTKLTKLDIECESHFFGSGKHGMGLANGIAAKTSADEDAACSKWVELADLWLKRHDSITEEA</sequence>
<accession>A0A3S6R0E9</accession>
<keyword evidence="4" id="KW-1185">Reference proteome</keyword>
<dbReference type="PANTHER" id="PTHR48081:SF6">
    <property type="entry name" value="PEPTIDASE S9 PROLYL OLIGOPEPTIDASE CATALYTIC DOMAIN-CONTAINING PROTEIN"/>
    <property type="match status" value="1"/>
</dbReference>
<dbReference type="InterPro" id="IPR049492">
    <property type="entry name" value="BD-FAE-like_dom"/>
</dbReference>
<evidence type="ECO:0000259" key="2">
    <source>
        <dbReference type="Pfam" id="PF20434"/>
    </source>
</evidence>
<dbReference type="GO" id="GO:0016787">
    <property type="term" value="F:hydrolase activity"/>
    <property type="evidence" value="ECO:0007669"/>
    <property type="project" value="UniProtKB-KW"/>
</dbReference>
<dbReference type="Gene3D" id="3.40.50.1820">
    <property type="entry name" value="alpha/beta hydrolase"/>
    <property type="match status" value="1"/>
</dbReference>
<dbReference type="PANTHER" id="PTHR48081">
    <property type="entry name" value="AB HYDROLASE SUPERFAMILY PROTEIN C4A8.06C"/>
    <property type="match status" value="1"/>
</dbReference>
<evidence type="ECO:0000313" key="4">
    <source>
        <dbReference type="Proteomes" id="UP000324497"/>
    </source>
</evidence>
<protein>
    <recommendedName>
        <fullName evidence="2">BD-FAE-like domain-containing protein</fullName>
    </recommendedName>
</protein>
<organism evidence="3 4">
    <name type="scientific">Liquorilactobacillus nagelii</name>
    <dbReference type="NCBI Taxonomy" id="82688"/>
    <lineage>
        <taxon>Bacteria</taxon>
        <taxon>Bacillati</taxon>
        <taxon>Bacillota</taxon>
        <taxon>Bacilli</taxon>
        <taxon>Lactobacillales</taxon>
        <taxon>Lactobacillaceae</taxon>
        <taxon>Liquorilactobacillus</taxon>
    </lineage>
</organism>
<dbReference type="RefSeq" id="WP_148126582.1">
    <property type="nucleotide sequence ID" value="NZ_CP018180.1"/>
</dbReference>
<dbReference type="InterPro" id="IPR029058">
    <property type="entry name" value="AB_hydrolase_fold"/>
</dbReference>
<dbReference type="SUPFAM" id="SSF53474">
    <property type="entry name" value="alpha/beta-Hydrolases"/>
    <property type="match status" value="1"/>
</dbReference>
<evidence type="ECO:0000313" key="3">
    <source>
        <dbReference type="EMBL" id="AUJ31935.1"/>
    </source>
</evidence>
<dbReference type="KEGG" id="lng:BSQ50_04795"/>
<gene>
    <name evidence="3" type="ORF">BSQ50_04795</name>
</gene>
<evidence type="ECO:0000256" key="1">
    <source>
        <dbReference type="ARBA" id="ARBA00022801"/>
    </source>
</evidence>
<proteinExistence type="predicted"/>
<dbReference type="AlphaFoldDB" id="A0A3S6R0E9"/>
<dbReference type="Pfam" id="PF20434">
    <property type="entry name" value="BD-FAE"/>
    <property type="match status" value="1"/>
</dbReference>
<dbReference type="EMBL" id="CP018180">
    <property type="protein sequence ID" value="AUJ31935.1"/>
    <property type="molecule type" value="Genomic_DNA"/>
</dbReference>
<reference evidence="3 4" key="1">
    <citation type="submission" date="2016-11" db="EMBL/GenBank/DDBJ databases">
        <title>Interaction between Lactobacillus species and yeast in water kefir.</title>
        <authorList>
            <person name="Behr J."/>
            <person name="Xu D."/>
            <person name="Vogel R.F."/>
        </authorList>
    </citation>
    <scope>NUCLEOTIDE SEQUENCE [LARGE SCALE GENOMIC DNA]</scope>
    <source>
        <strain evidence="3 4">TMW 1.1827</strain>
    </source>
</reference>
<dbReference type="InterPro" id="IPR050300">
    <property type="entry name" value="GDXG_lipolytic_enzyme"/>
</dbReference>
<name>A0A3S6R0E9_9LACO</name>